<dbReference type="Pfam" id="PF13637">
    <property type="entry name" value="Ank_4"/>
    <property type="match status" value="1"/>
</dbReference>
<dbReference type="Gene3D" id="2.60.120.920">
    <property type="match status" value="1"/>
</dbReference>
<feature type="repeat" description="ANK" evidence="3">
    <location>
        <begin position="1005"/>
        <end position="1037"/>
    </location>
</feature>
<dbReference type="InterPro" id="IPR002110">
    <property type="entry name" value="Ankyrin_rpt"/>
</dbReference>
<dbReference type="PANTHER" id="PTHR24198:SF165">
    <property type="entry name" value="ANKYRIN REPEAT-CONTAINING PROTEIN-RELATED"/>
    <property type="match status" value="1"/>
</dbReference>
<evidence type="ECO:0000259" key="4">
    <source>
        <dbReference type="PROSITE" id="PS50188"/>
    </source>
</evidence>
<dbReference type="Pfam" id="PF12796">
    <property type="entry name" value="Ank_2"/>
    <property type="match status" value="2"/>
</dbReference>
<dbReference type="OrthoDB" id="341259at2759"/>
<evidence type="ECO:0000313" key="5">
    <source>
        <dbReference type="EMBL" id="KAH7082503.1"/>
    </source>
</evidence>
<dbReference type="Gene3D" id="3.40.50.300">
    <property type="entry name" value="P-loop containing nucleotide triphosphate hydrolases"/>
    <property type="match status" value="1"/>
</dbReference>
<evidence type="ECO:0000256" key="2">
    <source>
        <dbReference type="ARBA" id="ARBA00023043"/>
    </source>
</evidence>
<dbReference type="InterPro" id="IPR013320">
    <property type="entry name" value="ConA-like_dom_sf"/>
</dbReference>
<dbReference type="EMBL" id="JAGMVJ010000014">
    <property type="protein sequence ID" value="KAH7082503.1"/>
    <property type="molecule type" value="Genomic_DNA"/>
</dbReference>
<feature type="repeat" description="ANK" evidence="3">
    <location>
        <begin position="1366"/>
        <end position="1398"/>
    </location>
</feature>
<feature type="repeat" description="ANK" evidence="3">
    <location>
        <begin position="1250"/>
        <end position="1282"/>
    </location>
</feature>
<organism evidence="5 6">
    <name type="scientific">Paraphoma chrysanthemicola</name>
    <dbReference type="NCBI Taxonomy" id="798071"/>
    <lineage>
        <taxon>Eukaryota</taxon>
        <taxon>Fungi</taxon>
        <taxon>Dikarya</taxon>
        <taxon>Ascomycota</taxon>
        <taxon>Pezizomycotina</taxon>
        <taxon>Dothideomycetes</taxon>
        <taxon>Pleosporomycetidae</taxon>
        <taxon>Pleosporales</taxon>
        <taxon>Pleosporineae</taxon>
        <taxon>Phaeosphaeriaceae</taxon>
        <taxon>Paraphoma</taxon>
    </lineage>
</organism>
<dbReference type="SMART" id="SM00449">
    <property type="entry name" value="SPRY"/>
    <property type="match status" value="1"/>
</dbReference>
<reference evidence="5" key="1">
    <citation type="journal article" date="2021" name="Nat. Commun.">
        <title>Genetic determinants of endophytism in the Arabidopsis root mycobiome.</title>
        <authorList>
            <person name="Mesny F."/>
            <person name="Miyauchi S."/>
            <person name="Thiergart T."/>
            <person name="Pickel B."/>
            <person name="Atanasova L."/>
            <person name="Karlsson M."/>
            <person name="Huettel B."/>
            <person name="Barry K.W."/>
            <person name="Haridas S."/>
            <person name="Chen C."/>
            <person name="Bauer D."/>
            <person name="Andreopoulos W."/>
            <person name="Pangilinan J."/>
            <person name="LaButti K."/>
            <person name="Riley R."/>
            <person name="Lipzen A."/>
            <person name="Clum A."/>
            <person name="Drula E."/>
            <person name="Henrissat B."/>
            <person name="Kohler A."/>
            <person name="Grigoriev I.V."/>
            <person name="Martin F.M."/>
            <person name="Hacquard S."/>
        </authorList>
    </citation>
    <scope>NUCLEOTIDE SEQUENCE</scope>
    <source>
        <strain evidence="5">MPI-SDFR-AT-0120</strain>
    </source>
</reference>
<dbReference type="InterPro" id="IPR001870">
    <property type="entry name" value="B30.2/SPRY"/>
</dbReference>
<dbReference type="SMART" id="SM00248">
    <property type="entry name" value="ANK"/>
    <property type="match status" value="12"/>
</dbReference>
<dbReference type="Pfam" id="PF00023">
    <property type="entry name" value="Ank"/>
    <property type="match status" value="2"/>
</dbReference>
<comment type="caution">
    <text evidence="5">The sequence shown here is derived from an EMBL/GenBank/DDBJ whole genome shotgun (WGS) entry which is preliminary data.</text>
</comment>
<feature type="repeat" description="ANK" evidence="3">
    <location>
        <begin position="1039"/>
        <end position="1072"/>
    </location>
</feature>
<keyword evidence="2 3" id="KW-0040">ANK repeat</keyword>
<feature type="repeat" description="ANK" evidence="3">
    <location>
        <begin position="1147"/>
        <end position="1181"/>
    </location>
</feature>
<evidence type="ECO:0000313" key="6">
    <source>
        <dbReference type="Proteomes" id="UP000813461"/>
    </source>
</evidence>
<dbReference type="InterPro" id="IPR043136">
    <property type="entry name" value="B30.2/SPRY_sf"/>
</dbReference>
<dbReference type="Gene3D" id="1.25.40.20">
    <property type="entry name" value="Ankyrin repeat-containing domain"/>
    <property type="match status" value="4"/>
</dbReference>
<accession>A0A8K0R3S0</accession>
<feature type="domain" description="B30.2/SPRY" evidence="4">
    <location>
        <begin position="1476"/>
        <end position="1679"/>
    </location>
</feature>
<dbReference type="InterPro" id="IPR003877">
    <property type="entry name" value="SPRY_dom"/>
</dbReference>
<dbReference type="Proteomes" id="UP000813461">
    <property type="component" value="Unassembled WGS sequence"/>
</dbReference>
<dbReference type="Pfam" id="PF24883">
    <property type="entry name" value="NPHP3_N"/>
    <property type="match status" value="1"/>
</dbReference>
<dbReference type="InterPro" id="IPR044736">
    <property type="entry name" value="Gid1/RanBPM/SPLA_SPRY"/>
</dbReference>
<evidence type="ECO:0000256" key="1">
    <source>
        <dbReference type="ARBA" id="ARBA00022737"/>
    </source>
</evidence>
<dbReference type="Pfam" id="PF00622">
    <property type="entry name" value="SPRY"/>
    <property type="match status" value="1"/>
</dbReference>
<dbReference type="InterPro" id="IPR036770">
    <property type="entry name" value="Ankyrin_rpt-contain_sf"/>
</dbReference>
<dbReference type="SUPFAM" id="SSF48403">
    <property type="entry name" value="Ankyrin repeat"/>
    <property type="match status" value="2"/>
</dbReference>
<dbReference type="PROSITE" id="PS50297">
    <property type="entry name" value="ANK_REP_REGION"/>
    <property type="match status" value="5"/>
</dbReference>
<dbReference type="CDD" id="cd12885">
    <property type="entry name" value="SPRY_RanBP_like"/>
    <property type="match status" value="1"/>
</dbReference>
<feature type="repeat" description="ANK" evidence="3">
    <location>
        <begin position="1217"/>
        <end position="1249"/>
    </location>
</feature>
<gene>
    <name evidence="5" type="ORF">FB567DRAFT_107375</name>
</gene>
<name>A0A8K0R3S0_9PLEO</name>
<dbReference type="PANTHER" id="PTHR24198">
    <property type="entry name" value="ANKYRIN REPEAT AND PROTEIN KINASE DOMAIN-CONTAINING PROTEIN"/>
    <property type="match status" value="1"/>
</dbReference>
<sequence length="1693" mass="188546">MPSSQLYRDGRQRFVQDAEARYQSSKDLEMLRDFLAQNGNPEDAKAAAGTLKQNAGEKWGSKKMGNAEIPAAWIDKLMTNIGNFVAVGDYAMTGAPESVGLAWFAVKLTLSAIQSNYDLYTFFGTALTDISEIMIIIPHYDRLYDERLKGHEWKPSPVVEKLFQGIIDAYAAVLSFSFSVRRHIRAGTLAKLRHGFKDFFGASKAKFEGKMADIAACKAKILEDSQAIFQDKSLHQIDAVKGIVGKIEGTVNEIRSFQDTLQRMHEEQATQWALVLKNMEDIKSTTKPKTPWDLALQRFENIKEALNPQRNTSNALGNALDQRHPGTCSWIFRRVEYEEWHSSATNCVLCISGQEDSGKTTVLATVVEKLDLENSGDTILLYMNCGSDNGGVASKDLSAQTVCNTLLYLLYRRSRQDESNLKLLEDCNKIFAIPKEKEKNRNSSIIKSNDADSLPEFANAFQAVSARLSANIVVALDEADRLDANEQQKLALKVKAVLAPSKTTTRSLRSMKFVVGCRSVSQFYNQVQGMKGLRSIDVGDYNDDDMRKQLEDELKDVPGLTQDEQQEAIHTILKKAGPRFAYIGTIAVPFMREPFQRPLFNRLQNLPEGMEGVYSDALQKMGANYIELLRTALSWSLLAPVPLRLPEIMDAYHGTYQPRGPKVEYEARALVNVSFPKSSILDIEQMQDARGPFLRMELEDWSDYYLVYLQDPPQIRDFCLRAIEANQHAENNGAHYCASCKAAATVTDTLTIDPKSGHLKLALECMRAMNNAIFQRRATKDDKIPLWSQSALPDDKPETQVAAQKSTNSIPEASIVPATTLERILDAKTTTTTTTSQVKSIAISRRVPVTMPESLVYETTTTIMPQDRSMRQVEAINISQQEPLILAHPSEIESNANFKAHQNHADPYESQDDEDKGELNLADAADTNNLRDNTEDPDLRTCRYEMVFWSYHITQAEALWSPAERLLDNSVWPGLYEQLDYWVTQNAAWFRRWQIWESTLTKHGGHLKPLHVAAYLGLTSWVMHLLRNGAEINEAPNGVPETPLQVAADRSNSLEMLQLLLENGADPNMAREQSIPAFQKWLMKRSDLGVVQLMLKHGANPTATNRVNSWTALHCFAWQGEDVAALDLLLNHAVDNVKPNINARDNSGNTPLHVLLWRREVPKVLLQAFVSRGANANEENNDSVRPLQMACLYGDLETLKVLCQSELITEIDDEDKEGDTALQQAALGNHTDCVEFLVKFGADPNVQNHYGKVALHNSAELGTRQCVQILLNHGAEPNILDKHNRTPLFCACLDGATEDKAILLLDTLLAQNLPLAAINVLTKTRRTPLREAAAHGFIHVLGKLIKTAQAANDFASLALNEQDTRKGMTPLHRAAWLGETECVLLLLAANADVTIRDNSNKTALILAYEQWARASHDTAFENIISHLIVRDPKAAVADAELVAVCAMNGSSTLLQQLSKIGADLNRQDRYGWTPIELARNHQQEEAGRFLKQQAAWAGMLPSRWATDAKTQIADDGTTVKHTSGKRICISANKPLPAGLDSFYFEITSKPTTRETRHDSQKDFPVLAIGFCTIGGSAILFPGWPPRGAAPSARSWGYHADDGGLFDSHCEEFEAVATEVPYGPGHTIGCGVDLTTQTMWFTRDGRRLESEFKNVQGRLFPLLGLEDEVLVETNFTGPFLWNDRNEGGVSKGKA</sequence>
<dbReference type="InterPro" id="IPR056884">
    <property type="entry name" value="NPHP3-like_N"/>
</dbReference>
<dbReference type="InterPro" id="IPR027417">
    <property type="entry name" value="P-loop_NTPase"/>
</dbReference>
<proteinExistence type="predicted"/>
<dbReference type="PROSITE" id="PS50188">
    <property type="entry name" value="B302_SPRY"/>
    <property type="match status" value="1"/>
</dbReference>
<dbReference type="PROSITE" id="PS50088">
    <property type="entry name" value="ANK_REPEAT"/>
    <property type="match status" value="6"/>
</dbReference>
<keyword evidence="1" id="KW-0677">Repeat</keyword>
<protein>
    <recommendedName>
        <fullName evidence="4">B30.2/SPRY domain-containing protein</fullName>
    </recommendedName>
</protein>
<dbReference type="SUPFAM" id="SSF49899">
    <property type="entry name" value="Concanavalin A-like lectins/glucanases"/>
    <property type="match status" value="1"/>
</dbReference>
<evidence type="ECO:0000256" key="3">
    <source>
        <dbReference type="PROSITE-ProRule" id="PRU00023"/>
    </source>
</evidence>
<keyword evidence="6" id="KW-1185">Reference proteome</keyword>